<evidence type="ECO:0000256" key="4">
    <source>
        <dbReference type="ARBA" id="ARBA00022840"/>
    </source>
</evidence>
<dbReference type="InterPro" id="IPR008271">
    <property type="entry name" value="Ser/Thr_kinase_AS"/>
</dbReference>
<proteinExistence type="predicted"/>
<keyword evidence="1" id="KW-0808">Transferase</keyword>
<protein>
    <submittedName>
        <fullName evidence="6">Serine/threonine protein kinase</fullName>
    </submittedName>
</protein>
<dbReference type="SUPFAM" id="SSF56112">
    <property type="entry name" value="Protein kinase-like (PK-like)"/>
    <property type="match status" value="1"/>
</dbReference>
<dbReference type="Proteomes" id="UP001299012">
    <property type="component" value="Unassembled WGS sequence"/>
</dbReference>
<dbReference type="EMBL" id="JAKKZF010000046">
    <property type="protein sequence ID" value="MCG0064447.1"/>
    <property type="molecule type" value="Genomic_DNA"/>
</dbReference>
<dbReference type="CDD" id="cd14014">
    <property type="entry name" value="STKc_PknB_like"/>
    <property type="match status" value="1"/>
</dbReference>
<evidence type="ECO:0000313" key="7">
    <source>
        <dbReference type="Proteomes" id="UP001299012"/>
    </source>
</evidence>
<feature type="non-terminal residue" evidence="6">
    <location>
        <position position="227"/>
    </location>
</feature>
<reference evidence="6 7" key="1">
    <citation type="submission" date="2022-01" db="EMBL/GenBank/DDBJ databases">
        <title>Draft Genome Sequences of Seven Type Strains of the Genus Streptomyces.</title>
        <authorList>
            <person name="Aziz S."/>
            <person name="Coretto E."/>
            <person name="Chronakova A."/>
            <person name="Sproer C."/>
            <person name="Huber K."/>
            <person name="Nouioui I."/>
            <person name="Gross H."/>
        </authorList>
    </citation>
    <scope>NUCLEOTIDE SEQUENCE [LARGE SCALE GENOMIC DNA]</scope>
    <source>
        <strain evidence="6 7">DSM 41685</strain>
    </source>
</reference>
<dbReference type="RefSeq" id="WP_237481424.1">
    <property type="nucleotide sequence ID" value="NZ_JAKKZF010000046.1"/>
</dbReference>
<dbReference type="SMART" id="SM00220">
    <property type="entry name" value="S_TKc"/>
    <property type="match status" value="1"/>
</dbReference>
<keyword evidence="2" id="KW-0547">Nucleotide-binding</keyword>
<keyword evidence="4" id="KW-0067">ATP-binding</keyword>
<sequence>MGSVYLSRTRGNQPVALKMIRREYAGDGEFRRRFQQEVRAAQQVRGYHLVPVVDHDTTGEQPWLASAYVPGVPLDEALDVHGALPTPTVLQLVACVARALDAVHAAGVVHRDLKPGNVLLAADGPWVIDFGIARAAESTRLTRSGGFVGTPQYMSPEQGTGGDVTPASDVFSLGLIAAVAATGRHPYGSGGALTVATRIANTAQLPPDLAGYPEVLRPILERCLVAD</sequence>
<accession>A0ABS9JFX1</accession>
<comment type="caution">
    <text evidence="6">The sequence shown here is derived from an EMBL/GenBank/DDBJ whole genome shotgun (WGS) entry which is preliminary data.</text>
</comment>
<dbReference type="Pfam" id="PF00069">
    <property type="entry name" value="Pkinase"/>
    <property type="match status" value="1"/>
</dbReference>
<dbReference type="GO" id="GO:0004674">
    <property type="term" value="F:protein serine/threonine kinase activity"/>
    <property type="evidence" value="ECO:0007669"/>
    <property type="project" value="UniProtKB-KW"/>
</dbReference>
<keyword evidence="7" id="KW-1185">Reference proteome</keyword>
<dbReference type="PROSITE" id="PS50011">
    <property type="entry name" value="PROTEIN_KINASE_DOM"/>
    <property type="match status" value="1"/>
</dbReference>
<keyword evidence="3 6" id="KW-0418">Kinase</keyword>
<feature type="domain" description="Protein kinase" evidence="5">
    <location>
        <begin position="1"/>
        <end position="227"/>
    </location>
</feature>
<dbReference type="Gene3D" id="3.30.200.20">
    <property type="entry name" value="Phosphorylase Kinase, domain 1"/>
    <property type="match status" value="1"/>
</dbReference>
<organism evidence="6 7">
    <name type="scientific">Streptomyces tricolor</name>
    <dbReference type="NCBI Taxonomy" id="68277"/>
    <lineage>
        <taxon>Bacteria</taxon>
        <taxon>Bacillati</taxon>
        <taxon>Actinomycetota</taxon>
        <taxon>Actinomycetes</taxon>
        <taxon>Kitasatosporales</taxon>
        <taxon>Streptomycetaceae</taxon>
        <taxon>Streptomyces</taxon>
        <taxon>Streptomyces violaceoruber group</taxon>
    </lineage>
</organism>
<evidence type="ECO:0000256" key="1">
    <source>
        <dbReference type="ARBA" id="ARBA00022679"/>
    </source>
</evidence>
<dbReference type="PROSITE" id="PS00108">
    <property type="entry name" value="PROTEIN_KINASE_ST"/>
    <property type="match status" value="1"/>
</dbReference>
<evidence type="ECO:0000256" key="2">
    <source>
        <dbReference type="ARBA" id="ARBA00022741"/>
    </source>
</evidence>
<dbReference type="PANTHER" id="PTHR43289:SF34">
    <property type="entry name" value="SERINE_THREONINE-PROTEIN KINASE YBDM-RELATED"/>
    <property type="match status" value="1"/>
</dbReference>
<keyword evidence="6" id="KW-0723">Serine/threonine-protein kinase</keyword>
<evidence type="ECO:0000313" key="6">
    <source>
        <dbReference type="EMBL" id="MCG0064447.1"/>
    </source>
</evidence>
<evidence type="ECO:0000256" key="3">
    <source>
        <dbReference type="ARBA" id="ARBA00022777"/>
    </source>
</evidence>
<dbReference type="InterPro" id="IPR011009">
    <property type="entry name" value="Kinase-like_dom_sf"/>
</dbReference>
<dbReference type="PANTHER" id="PTHR43289">
    <property type="entry name" value="MITOGEN-ACTIVATED PROTEIN KINASE KINASE KINASE 20-RELATED"/>
    <property type="match status" value="1"/>
</dbReference>
<evidence type="ECO:0000259" key="5">
    <source>
        <dbReference type="PROSITE" id="PS50011"/>
    </source>
</evidence>
<gene>
    <name evidence="6" type="ORF">L0F81_14305</name>
</gene>
<dbReference type="Gene3D" id="1.10.510.10">
    <property type="entry name" value="Transferase(Phosphotransferase) domain 1"/>
    <property type="match status" value="1"/>
</dbReference>
<name>A0ABS9JFX1_9ACTN</name>
<dbReference type="InterPro" id="IPR000719">
    <property type="entry name" value="Prot_kinase_dom"/>
</dbReference>